<protein>
    <recommendedName>
        <fullName evidence="3">inorganic diphosphatase</fullName>
        <ecNumber evidence="3">3.6.1.1</ecNumber>
    </recommendedName>
</protein>
<evidence type="ECO:0000256" key="6">
    <source>
        <dbReference type="ARBA" id="ARBA00022842"/>
    </source>
</evidence>
<dbReference type="GO" id="GO:0000287">
    <property type="term" value="F:magnesium ion binding"/>
    <property type="evidence" value="ECO:0007669"/>
    <property type="project" value="InterPro"/>
</dbReference>
<dbReference type="GO" id="GO:0006796">
    <property type="term" value="P:phosphate-containing compound metabolic process"/>
    <property type="evidence" value="ECO:0007669"/>
    <property type="project" value="InterPro"/>
</dbReference>
<accession>A0A1V6PZQ7</accession>
<keyword evidence="6" id="KW-0460">Magnesium</keyword>
<dbReference type="SUPFAM" id="SSF50324">
    <property type="entry name" value="Inorganic pyrophosphatase"/>
    <property type="match status" value="1"/>
</dbReference>
<dbReference type="InterPro" id="IPR008162">
    <property type="entry name" value="Pyrophosphatase"/>
</dbReference>
<reference evidence="8" key="1">
    <citation type="journal article" date="2017" name="Nat. Microbiol.">
        <title>Global analysis of biosynthetic gene clusters reveals vast potential of secondary metabolite production in Penicillium species.</title>
        <authorList>
            <person name="Nielsen J.C."/>
            <person name="Grijseels S."/>
            <person name="Prigent S."/>
            <person name="Ji B."/>
            <person name="Dainat J."/>
            <person name="Nielsen K.F."/>
            <person name="Frisvad J.C."/>
            <person name="Workman M."/>
            <person name="Nielsen J."/>
        </authorList>
    </citation>
    <scope>NUCLEOTIDE SEQUENCE [LARGE SCALE GENOMIC DNA]</scope>
    <source>
        <strain evidence="8">IBT 31811</strain>
    </source>
</reference>
<dbReference type="Proteomes" id="UP000191672">
    <property type="component" value="Unassembled WGS sequence"/>
</dbReference>
<name>A0A1V6PZQ7_9EURO</name>
<keyword evidence="4" id="KW-0479">Metal-binding</keyword>
<dbReference type="Gene3D" id="3.90.80.10">
    <property type="entry name" value="Inorganic pyrophosphatase"/>
    <property type="match status" value="1"/>
</dbReference>
<dbReference type="PANTHER" id="PTHR10286">
    <property type="entry name" value="INORGANIC PYROPHOSPHATASE"/>
    <property type="match status" value="1"/>
</dbReference>
<evidence type="ECO:0000256" key="3">
    <source>
        <dbReference type="ARBA" id="ARBA00012146"/>
    </source>
</evidence>
<dbReference type="GO" id="GO:0005737">
    <property type="term" value="C:cytoplasm"/>
    <property type="evidence" value="ECO:0007669"/>
    <property type="project" value="InterPro"/>
</dbReference>
<dbReference type="InterPro" id="IPR036649">
    <property type="entry name" value="Pyrophosphatase_sf"/>
</dbReference>
<evidence type="ECO:0000256" key="4">
    <source>
        <dbReference type="ARBA" id="ARBA00022723"/>
    </source>
</evidence>
<evidence type="ECO:0000313" key="7">
    <source>
        <dbReference type="EMBL" id="OQD82498.1"/>
    </source>
</evidence>
<proteinExistence type="inferred from homology"/>
<dbReference type="EMBL" id="MDYN01000021">
    <property type="protein sequence ID" value="OQD82498.1"/>
    <property type="molecule type" value="Genomic_DNA"/>
</dbReference>
<gene>
    <name evidence="7" type="ORF">PENANT_c021G04810</name>
</gene>
<dbReference type="EC" id="3.6.1.1" evidence="3"/>
<sequence>MIVEIPRQCKAKMETWEDPDAIDALNGLGGDDDPLDVCEIGSALAICGQVKRIKPLGAFVILDEGQTDWKVVAIDVSDPLANELSEICDVERCLPGFLHSLKEWYRRYKVPEGKGENTLGLRGQLMGRQFALGLIHHFHTAWKPRNGYPDA</sequence>
<dbReference type="Pfam" id="PF00719">
    <property type="entry name" value="Pyrophosphatase"/>
    <property type="match status" value="1"/>
</dbReference>
<organism evidence="7 8">
    <name type="scientific">Penicillium antarcticum</name>
    <dbReference type="NCBI Taxonomy" id="416450"/>
    <lineage>
        <taxon>Eukaryota</taxon>
        <taxon>Fungi</taxon>
        <taxon>Dikarya</taxon>
        <taxon>Ascomycota</taxon>
        <taxon>Pezizomycotina</taxon>
        <taxon>Eurotiomycetes</taxon>
        <taxon>Eurotiomycetidae</taxon>
        <taxon>Eurotiales</taxon>
        <taxon>Aspergillaceae</taxon>
        <taxon>Penicillium</taxon>
    </lineage>
</organism>
<evidence type="ECO:0000256" key="2">
    <source>
        <dbReference type="ARBA" id="ARBA00006220"/>
    </source>
</evidence>
<keyword evidence="8" id="KW-1185">Reference proteome</keyword>
<evidence type="ECO:0000313" key="8">
    <source>
        <dbReference type="Proteomes" id="UP000191672"/>
    </source>
</evidence>
<evidence type="ECO:0000256" key="1">
    <source>
        <dbReference type="ARBA" id="ARBA00001946"/>
    </source>
</evidence>
<evidence type="ECO:0000256" key="5">
    <source>
        <dbReference type="ARBA" id="ARBA00022801"/>
    </source>
</evidence>
<comment type="caution">
    <text evidence="7">The sequence shown here is derived from an EMBL/GenBank/DDBJ whole genome shotgun (WGS) entry which is preliminary data.</text>
</comment>
<dbReference type="AlphaFoldDB" id="A0A1V6PZQ7"/>
<keyword evidence="5" id="KW-0378">Hydrolase</keyword>
<dbReference type="STRING" id="416450.A0A1V6PZQ7"/>
<comment type="cofactor">
    <cofactor evidence="1">
        <name>Mg(2+)</name>
        <dbReference type="ChEBI" id="CHEBI:18420"/>
    </cofactor>
</comment>
<comment type="similarity">
    <text evidence="2">Belongs to the PPase family.</text>
</comment>
<dbReference type="PROSITE" id="PS00387">
    <property type="entry name" value="PPASE"/>
    <property type="match status" value="1"/>
</dbReference>
<dbReference type="GO" id="GO:0004427">
    <property type="term" value="F:inorganic diphosphate phosphatase activity"/>
    <property type="evidence" value="ECO:0007669"/>
    <property type="project" value="UniProtKB-EC"/>
</dbReference>